<feature type="compositionally biased region" description="Basic and acidic residues" evidence="9">
    <location>
        <begin position="593"/>
        <end position="609"/>
    </location>
</feature>
<dbReference type="InterPro" id="IPR002125">
    <property type="entry name" value="CMP_dCMP_dom"/>
</dbReference>
<evidence type="ECO:0000256" key="9">
    <source>
        <dbReference type="SAM" id="MobiDB-lite"/>
    </source>
</evidence>
<keyword evidence="6" id="KW-0378">Hydrolase</keyword>
<dbReference type="PROSITE" id="PS51747">
    <property type="entry name" value="CYT_DCMP_DEAMINASES_2"/>
    <property type="match status" value="1"/>
</dbReference>
<feature type="domain" description="CMP/dCMP-type deaminase" evidence="10">
    <location>
        <begin position="1407"/>
        <end position="1529"/>
    </location>
</feature>
<reference evidence="11 12" key="1">
    <citation type="journal article" date="2009" name="Nature">
        <title>The Sorghum bicolor genome and the diversification of grasses.</title>
        <authorList>
            <person name="Paterson A.H."/>
            <person name="Bowers J.E."/>
            <person name="Bruggmann R."/>
            <person name="Dubchak I."/>
            <person name="Grimwood J."/>
            <person name="Gundlach H."/>
            <person name="Haberer G."/>
            <person name="Hellsten U."/>
            <person name="Mitros T."/>
            <person name="Poliakov A."/>
            <person name="Schmutz J."/>
            <person name="Spannagl M."/>
            <person name="Tang H."/>
            <person name="Wang X."/>
            <person name="Wicker T."/>
            <person name="Bharti A.K."/>
            <person name="Chapman J."/>
            <person name="Feltus F.A."/>
            <person name="Gowik U."/>
            <person name="Grigoriev I.V."/>
            <person name="Lyons E."/>
            <person name="Maher C.A."/>
            <person name="Martis M."/>
            <person name="Narechania A."/>
            <person name="Otillar R.P."/>
            <person name="Penning B.W."/>
            <person name="Salamov A.A."/>
            <person name="Wang Y."/>
            <person name="Zhang L."/>
            <person name="Carpita N.C."/>
            <person name="Freeling M."/>
            <person name="Gingle A.R."/>
            <person name="Hash C.T."/>
            <person name="Keller B."/>
            <person name="Klein P."/>
            <person name="Kresovich S."/>
            <person name="McCann M.C."/>
            <person name="Ming R."/>
            <person name="Peterson D.G."/>
            <person name="Mehboob-ur-Rahman"/>
            <person name="Ware D."/>
            <person name="Westhoff P."/>
            <person name="Mayer K.F."/>
            <person name="Messing J."/>
            <person name="Rokhsar D.S."/>
        </authorList>
    </citation>
    <scope>NUCLEOTIDE SEQUENCE [LARGE SCALE GENOMIC DNA]</scope>
    <source>
        <strain evidence="12">cv. BTx623</strain>
    </source>
</reference>
<evidence type="ECO:0000256" key="7">
    <source>
        <dbReference type="ARBA" id="ARBA00022833"/>
    </source>
</evidence>
<evidence type="ECO:0000256" key="5">
    <source>
        <dbReference type="ARBA" id="ARBA00022723"/>
    </source>
</evidence>
<dbReference type="STRING" id="4558.C5Z2D8"/>
<dbReference type="GO" id="GO:0002100">
    <property type="term" value="P:tRNA wobble adenosine to inosine editing"/>
    <property type="evidence" value="ECO:0000318"/>
    <property type="project" value="GO_Central"/>
</dbReference>
<comment type="cofactor">
    <cofactor evidence="1">
        <name>Zn(2+)</name>
        <dbReference type="ChEBI" id="CHEBI:29105"/>
    </cofactor>
</comment>
<dbReference type="FunCoup" id="C5Z2D8">
    <property type="interactions" value="2092"/>
</dbReference>
<feature type="region of interest" description="Disordered" evidence="9">
    <location>
        <begin position="1123"/>
        <end position="1185"/>
    </location>
</feature>
<dbReference type="InterPro" id="IPR028883">
    <property type="entry name" value="tRNA_aden_deaminase"/>
</dbReference>
<dbReference type="eggNOG" id="KOG1018">
    <property type="taxonomic scope" value="Eukaryota"/>
</dbReference>
<dbReference type="EC" id="3.5.4.33" evidence="3"/>
<evidence type="ECO:0000256" key="4">
    <source>
        <dbReference type="ARBA" id="ARBA00022694"/>
    </source>
</evidence>
<feature type="compositionally biased region" description="Polar residues" evidence="9">
    <location>
        <begin position="728"/>
        <end position="758"/>
    </location>
</feature>
<dbReference type="HAMAP" id="MF_00972">
    <property type="entry name" value="tRNA_aden_deaminase"/>
    <property type="match status" value="1"/>
</dbReference>
<dbReference type="PANTHER" id="PTHR11079:SF179">
    <property type="entry name" value="TRNA(ADENINE(34)) DEAMINASE, CHLOROPLASTIC"/>
    <property type="match status" value="1"/>
</dbReference>
<feature type="compositionally biased region" description="Polar residues" evidence="9">
    <location>
        <begin position="1082"/>
        <end position="1098"/>
    </location>
</feature>
<dbReference type="HOGENOM" id="CLU_252391_0_0_1"/>
<comment type="subunit">
    <text evidence="2">Homodimer.</text>
</comment>
<keyword evidence="5" id="KW-0479">Metal-binding</keyword>
<dbReference type="Proteomes" id="UP000000768">
    <property type="component" value="Chromosome 10"/>
</dbReference>
<feature type="compositionally biased region" description="Polar residues" evidence="9">
    <location>
        <begin position="768"/>
        <end position="785"/>
    </location>
</feature>
<feature type="region of interest" description="Disordered" evidence="9">
    <location>
        <begin position="727"/>
        <end position="807"/>
    </location>
</feature>
<feature type="compositionally biased region" description="Basic and acidic residues" evidence="9">
    <location>
        <begin position="484"/>
        <end position="514"/>
    </location>
</feature>
<dbReference type="Gene3D" id="3.40.140.10">
    <property type="entry name" value="Cytidine Deaminase, domain 2"/>
    <property type="match status" value="1"/>
</dbReference>
<feature type="compositionally biased region" description="Basic residues" evidence="9">
    <location>
        <begin position="1161"/>
        <end position="1172"/>
    </location>
</feature>
<feature type="region of interest" description="Disordered" evidence="9">
    <location>
        <begin position="372"/>
        <end position="414"/>
    </location>
</feature>
<evidence type="ECO:0000313" key="12">
    <source>
        <dbReference type="Proteomes" id="UP000000768"/>
    </source>
</evidence>
<sequence>MYSSYSAAAFALRAAKPSLHAHSSPSYTYFYYPPSPLCHRDDADEHRHRHHNELIPQSPYLAPRFLLDGCLLRHSAHLLLLSARLRPPPPPPHPYAPRCCRRRASIRCCRDGGGGRQMAGHVCCQVEARGCRCCGSGAGRPDLRAVRRRLKAPECRCASSGGGTLLGAGCVRRDVPRLVGRAMRQEVWEYEGGQWLHGRSSMECLHDWEEEDEVFGYGQVEVGGMRFSRRWEDDDVDHGDGHSRVCYRRKGLESYYRGEDVCSGRHRERSDLDECRHGFTDSDWRRRQRSEYYDDEDDLDLGRRRQRWEGRGTRNFVSNDAIDSRRVETKRYCDDDREYNHTRERRNFNSDDVADVRRADRYTEDLGGFDQRRESRNFENDDKVRREGRRHDNDNRYVSRHQRRSEDTDGEDVSVLRSHHWNDKEIDYDEQDLADRRYYSGVRSQRSAGASSLHEDDSKRASNFRSTFDARHTGQKGNAASSVRWHDNVGRRTERISEERDRRRSAGWSNDERDSYDYDDAQFVRVRDSRIGRQDDKFITEDDTRFTSSSKNTSILKHGSSAAQQAAVHKDGSRKSSQKIMEISEVQDNSTEQDSRAQRYHQEDREKYTKNTPSSVQNSVKMASDSRRQVDQHNEVNQNLVSVTDSRKNSENLNVTTDNGRNVSRASHSVRNYNEINQMDIDDSSTSLQNITHVTRDKKRIVNQQVIHETDIDMQNITHVDISKIHASDTSTSRNSQSHLETRSDMNSSSSTDFISRTRSQEKEGYQNKISANDSAMVRGSQSHVETGLYDPFHSKPSTNIAENKRESQEQAELNTANASNAVVASTSGSHLQTRISDPFQSPSAVAIGSMKDQIDFSKIHASDATVSSSQGPVTRNGNQVHKASTVHWSRERKGKNGQQITQVCNTEQDDEARSIFRESSQDTHHNMDLIWQQADTSRISEDKNITGLLIESTEKASSMTNVDMGQQTATMGIYGQEIRSETTAGTSLPSGSSAKESMLESAARLEKSSTFPVGRFVDELQKGVSDADATSTKKNEKSIVEGIASSLSRSRTKGPADEMWDVQSTTSQETFKTANKEESSSADGATNSASQTPNNESALARKVHKSLWAYVADIIRLGFIQRGDSNDSSHKSVKKSSSNNSQSTEGWLSSQEHDNDGTKKKNASTKAKHQQLIKLHGGEQESGVASMSNEEYLLTGTHGLRISETIIEPQVGRSEGDLLPTSSMDDLHISGERIKQSDIGELPKRNSIDDSTPTLLDITIGHLPEHKTATSRITTEGSGEVFTGKGMLAGSSSVTISEMEAGHSGDGADWIYDPSGAITPYHDPQMQAVRPHENTSTGILGPPVLPVGVSKRFEEKNVVQEAPQIIKTGGKDTELKRRMFQRNKQVLKDTFDEWEEAYQRDAEQRKVDELFMREALLEAQRAADIWEVPVGAVLVQNGEIIARGCNLVEDLRDSTAHAEIVCIREASNKLKTWRLADTTLYVTLEPCAMCAGAILQARIDTVVWGAPNKLLGADGSWVRLFPGDGQTNTLDSTNQSKAAGPVHPFHPKITIRRGVLSTECSEIMQQFFQLRRKKPQSPPQAHRHGHHHPVKFFSKMHHMFGTIFCL</sequence>
<dbReference type="GO" id="GO:0009507">
    <property type="term" value="C:chloroplast"/>
    <property type="evidence" value="ECO:0000318"/>
    <property type="project" value="GO_Central"/>
</dbReference>
<feature type="region of interest" description="Disordered" evidence="9">
    <location>
        <begin position="866"/>
        <end position="900"/>
    </location>
</feature>
<feature type="compositionally biased region" description="Polar residues" evidence="9">
    <location>
        <begin position="610"/>
        <end position="621"/>
    </location>
</feature>
<feature type="compositionally biased region" description="Polar residues" evidence="9">
    <location>
        <begin position="866"/>
        <end position="883"/>
    </location>
</feature>
<dbReference type="GO" id="GO:0052717">
    <property type="term" value="F:tRNA-specific adenosine-34 deaminase activity"/>
    <property type="evidence" value="ECO:0007669"/>
    <property type="project" value="UniProtKB-EC"/>
</dbReference>
<evidence type="ECO:0000256" key="8">
    <source>
        <dbReference type="ARBA" id="ARBA00048045"/>
    </source>
</evidence>
<dbReference type="InParanoid" id="C5Z2D8"/>
<evidence type="ECO:0000259" key="10">
    <source>
        <dbReference type="PROSITE" id="PS51747"/>
    </source>
</evidence>
<evidence type="ECO:0000256" key="1">
    <source>
        <dbReference type="ARBA" id="ARBA00001947"/>
    </source>
</evidence>
<accession>C5Z2D8</accession>
<organism evidence="11 12">
    <name type="scientific">Sorghum bicolor</name>
    <name type="common">Sorghum</name>
    <name type="synonym">Sorghum vulgare</name>
    <dbReference type="NCBI Taxonomy" id="4558"/>
    <lineage>
        <taxon>Eukaryota</taxon>
        <taxon>Viridiplantae</taxon>
        <taxon>Streptophyta</taxon>
        <taxon>Embryophyta</taxon>
        <taxon>Tracheophyta</taxon>
        <taxon>Spermatophyta</taxon>
        <taxon>Magnoliopsida</taxon>
        <taxon>Liliopsida</taxon>
        <taxon>Poales</taxon>
        <taxon>Poaceae</taxon>
        <taxon>PACMAD clade</taxon>
        <taxon>Panicoideae</taxon>
        <taxon>Andropogonodae</taxon>
        <taxon>Andropogoneae</taxon>
        <taxon>Sorghinae</taxon>
        <taxon>Sorghum</taxon>
    </lineage>
</organism>
<evidence type="ECO:0000256" key="3">
    <source>
        <dbReference type="ARBA" id="ARBA00012740"/>
    </source>
</evidence>
<feature type="region of interest" description="Disordered" evidence="9">
    <location>
        <begin position="1046"/>
        <end position="1098"/>
    </location>
</feature>
<comment type="catalytic activity">
    <reaction evidence="8">
        <text>adenosine(34) in tRNA + H2O + H(+) = inosine(34) in tRNA + NH4(+)</text>
        <dbReference type="Rhea" id="RHEA:43168"/>
        <dbReference type="Rhea" id="RHEA-COMP:10373"/>
        <dbReference type="Rhea" id="RHEA-COMP:10374"/>
        <dbReference type="ChEBI" id="CHEBI:15377"/>
        <dbReference type="ChEBI" id="CHEBI:15378"/>
        <dbReference type="ChEBI" id="CHEBI:28938"/>
        <dbReference type="ChEBI" id="CHEBI:74411"/>
        <dbReference type="ChEBI" id="CHEBI:82852"/>
        <dbReference type="EC" id="3.5.4.33"/>
    </reaction>
</comment>
<dbReference type="GO" id="GO:0046872">
    <property type="term" value="F:metal ion binding"/>
    <property type="evidence" value="ECO:0007669"/>
    <property type="project" value="UniProtKB-KW"/>
</dbReference>
<dbReference type="OMA" id="YLEFRRW"/>
<keyword evidence="7" id="KW-0862">Zinc</keyword>
<reference evidence="12" key="2">
    <citation type="journal article" date="2018" name="Plant J.">
        <title>The Sorghum bicolor reference genome: improved assembly, gene annotations, a transcriptome atlas, and signatures of genome organization.</title>
        <authorList>
            <person name="McCormick R.F."/>
            <person name="Truong S.K."/>
            <person name="Sreedasyam A."/>
            <person name="Jenkins J."/>
            <person name="Shu S."/>
            <person name="Sims D."/>
            <person name="Kennedy M."/>
            <person name="Amirebrahimi M."/>
            <person name="Weers B.D."/>
            <person name="McKinley B."/>
            <person name="Mattison A."/>
            <person name="Morishige D.T."/>
            <person name="Grimwood J."/>
            <person name="Schmutz J."/>
            <person name="Mullet J.E."/>
        </authorList>
    </citation>
    <scope>NUCLEOTIDE SEQUENCE [LARGE SCALE GENOMIC DNA]</scope>
    <source>
        <strain evidence="12">cv. BTx623</strain>
    </source>
</reference>
<protein>
    <recommendedName>
        <fullName evidence="3">tRNA(adenine(34)) deaminase</fullName>
        <ecNumber evidence="3">3.5.4.33</ecNumber>
    </recommendedName>
</protein>
<dbReference type="EMBL" id="CM000769">
    <property type="protein sequence ID" value="EER89737.1"/>
    <property type="molecule type" value="Genomic_DNA"/>
</dbReference>
<gene>
    <name evidence="11" type="ORF">SORBI_3010G138900</name>
</gene>
<feature type="region of interest" description="Disordered" evidence="9">
    <location>
        <begin position="542"/>
        <end position="635"/>
    </location>
</feature>
<evidence type="ECO:0000256" key="6">
    <source>
        <dbReference type="ARBA" id="ARBA00022801"/>
    </source>
</evidence>
<feature type="compositionally biased region" description="Basic and acidic residues" evidence="9">
    <location>
        <begin position="372"/>
        <end position="397"/>
    </location>
</feature>
<proteinExistence type="inferred from homology"/>
<feature type="region of interest" description="Disordered" evidence="9">
    <location>
        <begin position="467"/>
        <end position="514"/>
    </location>
</feature>
<dbReference type="Gramene" id="EER89737">
    <property type="protein sequence ID" value="EER89737"/>
    <property type="gene ID" value="SORBI_3010G138900"/>
</dbReference>
<feature type="compositionally biased region" description="Basic and acidic residues" evidence="9">
    <location>
        <begin position="624"/>
        <end position="634"/>
    </location>
</feature>
<feature type="region of interest" description="Disordered" evidence="9">
    <location>
        <begin position="983"/>
        <end position="1002"/>
    </location>
</feature>
<dbReference type="GO" id="GO:0008251">
    <property type="term" value="F:tRNA-specific adenosine deaminase activity"/>
    <property type="evidence" value="ECO:0000318"/>
    <property type="project" value="GO_Central"/>
</dbReference>
<feature type="compositionally biased region" description="Polar residues" evidence="9">
    <location>
        <begin position="546"/>
        <end position="555"/>
    </location>
</feature>
<evidence type="ECO:0000256" key="2">
    <source>
        <dbReference type="ARBA" id="ARBA00011738"/>
    </source>
</evidence>
<keyword evidence="12" id="KW-1185">Reference proteome</keyword>
<name>C5Z2D8_SORBI</name>
<dbReference type="FunFam" id="3.40.140.10:FF:000005">
    <property type="entry name" value="tRNA-specific adenosine deaminase"/>
    <property type="match status" value="1"/>
</dbReference>
<dbReference type="InterPro" id="IPR016193">
    <property type="entry name" value="Cytidine_deaminase-like"/>
</dbReference>
<feature type="compositionally biased region" description="Polar residues" evidence="9">
    <location>
        <begin position="983"/>
        <end position="996"/>
    </location>
</feature>
<feature type="compositionally biased region" description="Polar residues" evidence="9">
    <location>
        <begin position="1063"/>
        <end position="1074"/>
    </location>
</feature>
<keyword evidence="4" id="KW-0819">tRNA processing</keyword>
<dbReference type="OrthoDB" id="408702at2759"/>
<dbReference type="SUPFAM" id="SSF53927">
    <property type="entry name" value="Cytidine deaminase-like"/>
    <property type="match status" value="1"/>
</dbReference>
<dbReference type="Pfam" id="PF00383">
    <property type="entry name" value="dCMP_cyt_deam_1"/>
    <property type="match status" value="1"/>
</dbReference>
<dbReference type="CDD" id="cd01285">
    <property type="entry name" value="nucleoside_deaminase"/>
    <property type="match status" value="1"/>
</dbReference>
<evidence type="ECO:0000313" key="11">
    <source>
        <dbReference type="EMBL" id="EER89737.1"/>
    </source>
</evidence>
<dbReference type="PANTHER" id="PTHR11079">
    <property type="entry name" value="CYTOSINE DEAMINASE FAMILY MEMBER"/>
    <property type="match status" value="1"/>
</dbReference>
<dbReference type="KEGG" id="sbi:8078299"/>